<feature type="domain" description="TonB-dependent receptor-like beta-barrel" evidence="4">
    <location>
        <begin position="45"/>
        <end position="410"/>
    </location>
</feature>
<comment type="caution">
    <text evidence="5">The sequence shown here is derived from an EMBL/GenBank/DDBJ whole genome shotgun (WGS) entry which is preliminary data.</text>
</comment>
<keyword evidence="3" id="KW-0998">Cell outer membrane</keyword>
<evidence type="ECO:0000256" key="3">
    <source>
        <dbReference type="ARBA" id="ARBA00023237"/>
    </source>
</evidence>
<sequence length="452" mass="48967">MILYRTTNLDFTRFFKNTLSGINVAFGAEHRYENYKIIAGEEASYANYGNAINVGTTANPVLIPDFKGNLSTRFAANGAALTGGAQGFPGFSADNAINVNRSSVAAYGDVEVNFTEKFLVDGAVRFENYSDFGSTLNFKVAGRYKFSDKFLLRAAVSSGFRAPSLQQRYFNATSTVFIDGAFVESGTFANDSRVAQLLGIPNLKEETSNSYSAGFTSNLGKVKITVDGYLIRIDNRVIYTGGFTGSNAATASAQDREIYTILRQANASTARFFANAVNTETKGIDAVISYSTGLGKGTLRTDLAGTISKTTLVGGINTSPLLAGKESIYLDEASVILLTKVVPRLKGNLTFDYTLDKFNVFLRNVYFGKVSQPTNVIANRQELPGRVITDLGLGYNLTKNLKLTVGANNIFDVYPAELLVGSQGTSGQLYPNQAPQFGFLGRYVFTRINVNF</sequence>
<keyword evidence="5" id="KW-0675">Receptor</keyword>
<dbReference type="RefSeq" id="WP_378984315.1">
    <property type="nucleotide sequence ID" value="NZ_JBHSBW010000009.1"/>
</dbReference>
<evidence type="ECO:0000256" key="1">
    <source>
        <dbReference type="ARBA" id="ARBA00004442"/>
    </source>
</evidence>
<dbReference type="PANTHER" id="PTHR47234:SF3">
    <property type="entry name" value="SECRETIN_TONB SHORT N-TERMINAL DOMAIN-CONTAINING PROTEIN"/>
    <property type="match status" value="1"/>
</dbReference>
<evidence type="ECO:0000256" key="2">
    <source>
        <dbReference type="ARBA" id="ARBA00023136"/>
    </source>
</evidence>
<dbReference type="SUPFAM" id="SSF56935">
    <property type="entry name" value="Porins"/>
    <property type="match status" value="1"/>
</dbReference>
<dbReference type="EMBL" id="JBHSBW010000009">
    <property type="protein sequence ID" value="MFC4211348.1"/>
    <property type="molecule type" value="Genomic_DNA"/>
</dbReference>
<dbReference type="InterPro" id="IPR000531">
    <property type="entry name" value="Beta-barrel_TonB"/>
</dbReference>
<gene>
    <name evidence="5" type="ORF">ACFOWA_09160</name>
</gene>
<evidence type="ECO:0000313" key="5">
    <source>
        <dbReference type="EMBL" id="MFC4211348.1"/>
    </source>
</evidence>
<keyword evidence="2" id="KW-0472">Membrane</keyword>
<protein>
    <submittedName>
        <fullName evidence="5">TonB-dependent receptor plug domain-containing protein</fullName>
    </submittedName>
</protein>
<accession>A0ABV8PB30</accession>
<comment type="subcellular location">
    <subcellularLocation>
        <location evidence="1">Cell outer membrane</location>
    </subcellularLocation>
</comment>
<name>A0ABV8PB30_9SPHI</name>
<evidence type="ECO:0000313" key="6">
    <source>
        <dbReference type="Proteomes" id="UP001595789"/>
    </source>
</evidence>
<dbReference type="Proteomes" id="UP001595789">
    <property type="component" value="Unassembled WGS sequence"/>
</dbReference>
<dbReference type="Pfam" id="PF00593">
    <property type="entry name" value="TonB_dep_Rec_b-barrel"/>
    <property type="match status" value="1"/>
</dbReference>
<dbReference type="InterPro" id="IPR036942">
    <property type="entry name" value="Beta-barrel_TonB_sf"/>
</dbReference>
<organism evidence="5 6">
    <name type="scientific">Pedobacter lithocola</name>
    <dbReference type="NCBI Taxonomy" id="1908239"/>
    <lineage>
        <taxon>Bacteria</taxon>
        <taxon>Pseudomonadati</taxon>
        <taxon>Bacteroidota</taxon>
        <taxon>Sphingobacteriia</taxon>
        <taxon>Sphingobacteriales</taxon>
        <taxon>Sphingobacteriaceae</taxon>
        <taxon>Pedobacter</taxon>
    </lineage>
</organism>
<proteinExistence type="predicted"/>
<evidence type="ECO:0000259" key="4">
    <source>
        <dbReference type="Pfam" id="PF00593"/>
    </source>
</evidence>
<reference evidence="6" key="1">
    <citation type="journal article" date="2019" name="Int. J. Syst. Evol. Microbiol.">
        <title>The Global Catalogue of Microorganisms (GCM) 10K type strain sequencing project: providing services to taxonomists for standard genome sequencing and annotation.</title>
        <authorList>
            <consortium name="The Broad Institute Genomics Platform"/>
            <consortium name="The Broad Institute Genome Sequencing Center for Infectious Disease"/>
            <person name="Wu L."/>
            <person name="Ma J."/>
        </authorList>
    </citation>
    <scope>NUCLEOTIDE SEQUENCE [LARGE SCALE GENOMIC DNA]</scope>
    <source>
        <strain evidence="6">CCM 8691</strain>
    </source>
</reference>
<dbReference type="PANTHER" id="PTHR47234">
    <property type="match status" value="1"/>
</dbReference>
<keyword evidence="6" id="KW-1185">Reference proteome</keyword>
<dbReference type="Gene3D" id="2.40.170.20">
    <property type="entry name" value="TonB-dependent receptor, beta-barrel domain"/>
    <property type="match status" value="1"/>
</dbReference>